<protein>
    <submittedName>
        <fullName evidence="2">Uncharacterized protein</fullName>
    </submittedName>
</protein>
<evidence type="ECO:0000313" key="2">
    <source>
        <dbReference type="EMBL" id="CAK9086651.1"/>
    </source>
</evidence>
<accession>A0ABP0QI13</accession>
<sequence length="119" mass="13310">MGCVNSTKHAERAAVPMPTLLTDRTNTTTMSWADDIEVASYLSISSMPSGISQMPTISVCQTSSWMMSTNSPTVDKESLCNHVDTYTLEEDRRSQLDPAFCREDGNESEEEEDFTEMRL</sequence>
<organism evidence="2 3">
    <name type="scientific">Durusdinium trenchii</name>
    <dbReference type="NCBI Taxonomy" id="1381693"/>
    <lineage>
        <taxon>Eukaryota</taxon>
        <taxon>Sar</taxon>
        <taxon>Alveolata</taxon>
        <taxon>Dinophyceae</taxon>
        <taxon>Suessiales</taxon>
        <taxon>Symbiodiniaceae</taxon>
        <taxon>Durusdinium</taxon>
    </lineage>
</organism>
<dbReference type="EMBL" id="CAXAMM010039463">
    <property type="protein sequence ID" value="CAK9086651.1"/>
    <property type="molecule type" value="Genomic_DNA"/>
</dbReference>
<feature type="region of interest" description="Disordered" evidence="1">
    <location>
        <begin position="91"/>
        <end position="119"/>
    </location>
</feature>
<feature type="compositionally biased region" description="Basic and acidic residues" evidence="1">
    <location>
        <begin position="91"/>
        <end position="105"/>
    </location>
</feature>
<evidence type="ECO:0000313" key="3">
    <source>
        <dbReference type="Proteomes" id="UP001642464"/>
    </source>
</evidence>
<feature type="compositionally biased region" description="Acidic residues" evidence="1">
    <location>
        <begin position="106"/>
        <end position="119"/>
    </location>
</feature>
<comment type="caution">
    <text evidence="2">The sequence shown here is derived from an EMBL/GenBank/DDBJ whole genome shotgun (WGS) entry which is preliminary data.</text>
</comment>
<gene>
    <name evidence="2" type="ORF">SCF082_LOCUS40985</name>
</gene>
<dbReference type="Proteomes" id="UP001642464">
    <property type="component" value="Unassembled WGS sequence"/>
</dbReference>
<proteinExistence type="predicted"/>
<evidence type="ECO:0000256" key="1">
    <source>
        <dbReference type="SAM" id="MobiDB-lite"/>
    </source>
</evidence>
<reference evidence="2 3" key="1">
    <citation type="submission" date="2024-02" db="EMBL/GenBank/DDBJ databases">
        <authorList>
            <person name="Chen Y."/>
            <person name="Shah S."/>
            <person name="Dougan E. K."/>
            <person name="Thang M."/>
            <person name="Chan C."/>
        </authorList>
    </citation>
    <scope>NUCLEOTIDE SEQUENCE [LARGE SCALE GENOMIC DNA]</scope>
</reference>
<keyword evidence="3" id="KW-1185">Reference proteome</keyword>
<name>A0ABP0QI13_9DINO</name>